<evidence type="ECO:0000256" key="2">
    <source>
        <dbReference type="ARBA" id="ARBA00009773"/>
    </source>
</evidence>
<comment type="similarity">
    <text evidence="2">Belongs to the autoinducer-2 exporter (AI-2E) (TC 2.A.86) family.</text>
</comment>
<feature type="transmembrane region" description="Helical" evidence="8">
    <location>
        <begin position="150"/>
        <end position="170"/>
    </location>
</feature>
<comment type="subcellular location">
    <subcellularLocation>
        <location evidence="1">Cell membrane</location>
        <topology evidence="1">Multi-pass membrane protein</topology>
    </subcellularLocation>
</comment>
<accession>A0ABS9KDD3</accession>
<evidence type="ECO:0000256" key="8">
    <source>
        <dbReference type="SAM" id="Phobius"/>
    </source>
</evidence>
<evidence type="ECO:0000256" key="6">
    <source>
        <dbReference type="ARBA" id="ARBA00022989"/>
    </source>
</evidence>
<feature type="transmembrane region" description="Helical" evidence="8">
    <location>
        <begin position="63"/>
        <end position="84"/>
    </location>
</feature>
<evidence type="ECO:0000256" key="7">
    <source>
        <dbReference type="ARBA" id="ARBA00023136"/>
    </source>
</evidence>
<dbReference type="Pfam" id="PF01594">
    <property type="entry name" value="AI-2E_transport"/>
    <property type="match status" value="1"/>
</dbReference>
<organism evidence="9 10">
    <name type="scientific">Rhodohalobacter sulfatireducens</name>
    <dbReference type="NCBI Taxonomy" id="2911366"/>
    <lineage>
        <taxon>Bacteria</taxon>
        <taxon>Pseudomonadati</taxon>
        <taxon>Balneolota</taxon>
        <taxon>Balneolia</taxon>
        <taxon>Balneolales</taxon>
        <taxon>Balneolaceae</taxon>
        <taxon>Rhodohalobacter</taxon>
    </lineage>
</organism>
<dbReference type="Proteomes" id="UP001165366">
    <property type="component" value="Unassembled WGS sequence"/>
</dbReference>
<dbReference type="PANTHER" id="PTHR21716">
    <property type="entry name" value="TRANSMEMBRANE PROTEIN"/>
    <property type="match status" value="1"/>
</dbReference>
<feature type="transmembrane region" description="Helical" evidence="8">
    <location>
        <begin position="301"/>
        <end position="332"/>
    </location>
</feature>
<dbReference type="RefSeq" id="WP_237853818.1">
    <property type="nucleotide sequence ID" value="NZ_JAKLWS010000010.1"/>
</dbReference>
<name>A0ABS9KDD3_9BACT</name>
<reference evidence="9" key="2">
    <citation type="submission" date="2024-05" db="EMBL/GenBank/DDBJ databases">
        <title>Rhodohalobacter halophilus gen. nov., sp. nov., a moderately halophilic member of the family Balneolaceae.</title>
        <authorList>
            <person name="Xia J."/>
        </authorList>
    </citation>
    <scope>NUCLEOTIDE SEQUENCE</scope>
    <source>
        <strain evidence="9">WB101</strain>
    </source>
</reference>
<keyword evidence="10" id="KW-1185">Reference proteome</keyword>
<protein>
    <submittedName>
        <fullName evidence="9">AI-2E family transporter</fullName>
    </submittedName>
</protein>
<keyword evidence="4" id="KW-1003">Cell membrane</keyword>
<evidence type="ECO:0000256" key="5">
    <source>
        <dbReference type="ARBA" id="ARBA00022692"/>
    </source>
</evidence>
<feature type="transmembrane region" description="Helical" evidence="8">
    <location>
        <begin position="230"/>
        <end position="257"/>
    </location>
</feature>
<dbReference type="EMBL" id="JAKLWS010000010">
    <property type="protein sequence ID" value="MCG2588840.1"/>
    <property type="molecule type" value="Genomic_DNA"/>
</dbReference>
<evidence type="ECO:0000256" key="4">
    <source>
        <dbReference type="ARBA" id="ARBA00022475"/>
    </source>
</evidence>
<sequence length="348" mass="38992">MAQEKMENSTLLKTAALLVIGVLTVHIMIETQFILLPLVWAVFIALLILPLTEKLEHIKFPRWLAIITVLLVVTVLVGFILYLLSVQVAGLLGDIPAVTSTLSAWTSELQHLLEIRLGISHELLTQQALNSISQFIQTGLTEVRNSLYSVFRIITVISVIPLYIFFMLYYRDQFYRGTIQLAVHYQQTQTIFNKIMKVVQQYLRGLVIVTLIVAVLFYIVLTLFDIKFAFFFAVFLALFNLIPYIGVFISSVVVVLYSLATSGSLFYPVGVLISLWLIQLLENNLITPYVVGSQVKLNPLVALIAIFAGASIWGVSGMILFIPIVGVLKVIFDEFEQLKPIGVLLGKP</sequence>
<proteinExistence type="inferred from homology"/>
<keyword evidence="5 8" id="KW-0812">Transmembrane</keyword>
<evidence type="ECO:0000256" key="3">
    <source>
        <dbReference type="ARBA" id="ARBA00022448"/>
    </source>
</evidence>
<evidence type="ECO:0000313" key="10">
    <source>
        <dbReference type="Proteomes" id="UP001165366"/>
    </source>
</evidence>
<evidence type="ECO:0000313" key="9">
    <source>
        <dbReference type="EMBL" id="MCG2588840.1"/>
    </source>
</evidence>
<reference evidence="9" key="1">
    <citation type="submission" date="2022-01" db="EMBL/GenBank/DDBJ databases">
        <authorList>
            <person name="Wang Y."/>
        </authorList>
    </citation>
    <scope>NUCLEOTIDE SEQUENCE</scope>
    <source>
        <strain evidence="9">WB101</strain>
    </source>
</reference>
<feature type="transmembrane region" description="Helical" evidence="8">
    <location>
        <begin position="35"/>
        <end position="51"/>
    </location>
</feature>
<gene>
    <name evidence="9" type="ORF">L6773_09700</name>
</gene>
<keyword evidence="3" id="KW-0813">Transport</keyword>
<feature type="transmembrane region" description="Helical" evidence="8">
    <location>
        <begin position="12"/>
        <end position="29"/>
    </location>
</feature>
<keyword evidence="6 8" id="KW-1133">Transmembrane helix</keyword>
<comment type="caution">
    <text evidence="9">The sequence shown here is derived from an EMBL/GenBank/DDBJ whole genome shotgun (WGS) entry which is preliminary data.</text>
</comment>
<feature type="transmembrane region" description="Helical" evidence="8">
    <location>
        <begin position="264"/>
        <end position="281"/>
    </location>
</feature>
<feature type="transmembrane region" description="Helical" evidence="8">
    <location>
        <begin position="202"/>
        <end position="224"/>
    </location>
</feature>
<evidence type="ECO:0000256" key="1">
    <source>
        <dbReference type="ARBA" id="ARBA00004651"/>
    </source>
</evidence>
<dbReference type="InterPro" id="IPR002549">
    <property type="entry name" value="AI-2E-like"/>
</dbReference>
<keyword evidence="7 8" id="KW-0472">Membrane</keyword>
<dbReference type="PANTHER" id="PTHR21716:SF53">
    <property type="entry name" value="PERMEASE PERM-RELATED"/>
    <property type="match status" value="1"/>
</dbReference>